<comment type="similarity">
    <text evidence="2 3">Belongs to the small heat shock protein (HSP20) family.</text>
</comment>
<keyword evidence="1" id="KW-0346">Stress response</keyword>
<dbReference type="CDD" id="cd06464">
    <property type="entry name" value="ACD_sHsps-like"/>
    <property type="match status" value="1"/>
</dbReference>
<dbReference type="InterPro" id="IPR008978">
    <property type="entry name" value="HSP20-like_chaperone"/>
</dbReference>
<dbReference type="PANTHER" id="PTHR11527">
    <property type="entry name" value="HEAT-SHOCK PROTEIN 20 FAMILY MEMBER"/>
    <property type="match status" value="1"/>
</dbReference>
<evidence type="ECO:0000256" key="3">
    <source>
        <dbReference type="RuleBase" id="RU003616"/>
    </source>
</evidence>
<evidence type="ECO:0000313" key="6">
    <source>
        <dbReference type="EMBL" id="TPX62468.1"/>
    </source>
</evidence>
<dbReference type="InterPro" id="IPR002068">
    <property type="entry name" value="A-crystallin/Hsp20_dom"/>
</dbReference>
<accession>A0A507EGZ1</accession>
<evidence type="ECO:0000256" key="4">
    <source>
        <dbReference type="SAM" id="MobiDB-lite"/>
    </source>
</evidence>
<evidence type="ECO:0000259" key="5">
    <source>
        <dbReference type="PROSITE" id="PS01031"/>
    </source>
</evidence>
<gene>
    <name evidence="6" type="ORF">CcCBS67573_g08834</name>
</gene>
<name>A0A507EGZ1_9FUNG</name>
<reference evidence="6 7" key="1">
    <citation type="journal article" date="2019" name="Sci. Rep.">
        <title>Comparative genomics of chytrid fungi reveal insights into the obligate biotrophic and pathogenic lifestyle of Synchytrium endobioticum.</title>
        <authorList>
            <person name="van de Vossenberg B.T.L.H."/>
            <person name="Warris S."/>
            <person name="Nguyen H.D.T."/>
            <person name="van Gent-Pelzer M.P.E."/>
            <person name="Joly D.L."/>
            <person name="van de Geest H.C."/>
            <person name="Bonants P.J.M."/>
            <person name="Smith D.S."/>
            <person name="Levesque C.A."/>
            <person name="van der Lee T.A.J."/>
        </authorList>
    </citation>
    <scope>NUCLEOTIDE SEQUENCE [LARGE SCALE GENOMIC DNA]</scope>
    <source>
        <strain evidence="6 7">CBS 675.73</strain>
    </source>
</reference>
<evidence type="ECO:0000313" key="7">
    <source>
        <dbReference type="Proteomes" id="UP000320333"/>
    </source>
</evidence>
<sequence length="245" mass="27298">MAIYIKRDPIFSEFDRLLNALTSANDTDAVDSSASTNSNKLSQYWGGSFNARLDLTETPSSYLVHADLPGIPKEQVQISVKDDILTLSGERSQRREEKDEHTHIVERSQGKFSRSLRLPRDANVEDVKATMEHGVLELVVGKKVKEDGAKKITIHCQDGPTAAVAPTDPGRVTRLQTFKFDYDNHELHLDVRDKDLIGSGGVGKATIKLDDYESRTIEGIEDGEKVQKLPDGELNPGRRRERAES</sequence>
<feature type="region of interest" description="Disordered" evidence="4">
    <location>
        <begin position="220"/>
        <end position="245"/>
    </location>
</feature>
<proteinExistence type="inferred from homology"/>
<dbReference type="EMBL" id="QEAP01000644">
    <property type="protein sequence ID" value="TPX62468.1"/>
    <property type="molecule type" value="Genomic_DNA"/>
</dbReference>
<evidence type="ECO:0000256" key="1">
    <source>
        <dbReference type="ARBA" id="ARBA00023016"/>
    </source>
</evidence>
<protein>
    <recommendedName>
        <fullName evidence="5">SHSP domain-containing protein</fullName>
    </recommendedName>
</protein>
<evidence type="ECO:0000256" key="2">
    <source>
        <dbReference type="PROSITE-ProRule" id="PRU00285"/>
    </source>
</evidence>
<dbReference type="InterPro" id="IPR031107">
    <property type="entry name" value="Small_HSP"/>
</dbReference>
<feature type="region of interest" description="Disordered" evidence="4">
    <location>
        <begin position="89"/>
        <end position="110"/>
    </location>
</feature>
<organism evidence="6 7">
    <name type="scientific">Chytriomyces confervae</name>
    <dbReference type="NCBI Taxonomy" id="246404"/>
    <lineage>
        <taxon>Eukaryota</taxon>
        <taxon>Fungi</taxon>
        <taxon>Fungi incertae sedis</taxon>
        <taxon>Chytridiomycota</taxon>
        <taxon>Chytridiomycota incertae sedis</taxon>
        <taxon>Chytridiomycetes</taxon>
        <taxon>Chytridiales</taxon>
        <taxon>Chytriomycetaceae</taxon>
        <taxon>Chytriomyces</taxon>
    </lineage>
</organism>
<dbReference type="Gene3D" id="2.60.40.790">
    <property type="match status" value="1"/>
</dbReference>
<comment type="caution">
    <text evidence="6">The sequence shown here is derived from an EMBL/GenBank/DDBJ whole genome shotgun (WGS) entry which is preliminary data.</text>
</comment>
<dbReference type="PROSITE" id="PS01031">
    <property type="entry name" value="SHSP"/>
    <property type="match status" value="1"/>
</dbReference>
<keyword evidence="7" id="KW-1185">Reference proteome</keyword>
<dbReference type="Proteomes" id="UP000320333">
    <property type="component" value="Unassembled WGS sequence"/>
</dbReference>
<feature type="domain" description="SHSP" evidence="5">
    <location>
        <begin position="44"/>
        <end position="157"/>
    </location>
</feature>
<feature type="compositionally biased region" description="Basic and acidic residues" evidence="4">
    <location>
        <begin position="91"/>
        <end position="109"/>
    </location>
</feature>
<dbReference type="STRING" id="246404.A0A507EGZ1"/>
<dbReference type="AlphaFoldDB" id="A0A507EGZ1"/>
<dbReference type="OrthoDB" id="1431247at2759"/>
<dbReference type="Pfam" id="PF00011">
    <property type="entry name" value="HSP20"/>
    <property type="match status" value="1"/>
</dbReference>
<dbReference type="SUPFAM" id="SSF49764">
    <property type="entry name" value="HSP20-like chaperones"/>
    <property type="match status" value="1"/>
</dbReference>